<dbReference type="EMBL" id="MN328414">
    <property type="protein sequence ID" value="QGU18292.1"/>
    <property type="molecule type" value="Genomic_DNA"/>
</dbReference>
<dbReference type="AlphaFoldDB" id="A0A650F594"/>
<evidence type="ECO:0000256" key="1">
    <source>
        <dbReference type="SAM" id="MobiDB-lite"/>
    </source>
</evidence>
<accession>A0A650F594</accession>
<feature type="signal peptide" evidence="2">
    <location>
        <begin position="1"/>
        <end position="30"/>
    </location>
</feature>
<reference evidence="3" key="1">
    <citation type="submission" date="2019-08" db="EMBL/GenBank/DDBJ databases">
        <authorList>
            <person name="Chen T."/>
        </authorList>
    </citation>
    <scope>NUCLEOTIDE SEQUENCE</scope>
    <source>
        <strain evidence="3">YL</strain>
    </source>
</reference>
<name>A0A650F594_PLAVT</name>
<proteinExistence type="predicted"/>
<protein>
    <submittedName>
        <fullName evidence="3">Putative RxLR effector</fullName>
    </submittedName>
</protein>
<evidence type="ECO:0000256" key="2">
    <source>
        <dbReference type="SAM" id="SignalP"/>
    </source>
</evidence>
<evidence type="ECO:0000313" key="3">
    <source>
        <dbReference type="EMBL" id="QGU18292.1"/>
    </source>
</evidence>
<keyword evidence="2" id="KW-0732">Signal</keyword>
<sequence>MFLKSGFKRVACGGILLSCAFLSHGSGVAAEANATRALSARQRNLAFNQSQSDENATVAPRQVDDGDDDDDERALALFESVSKASTNAMKGIKSNAMVQKVFSKDPKLARTKSSFDEYKLQLSDPDNFFTQANFQPWFEKTIQRYKSDETKAYAAMYSTVLSRSKGDEEAVARLISSRSNLHAFHWFDAQINSWKARNLDTEEVFDLLKLSNEGPDLLNSPKLSSWVRFAGTKNEDPAERLWKYLTTRGVLKGKSDDKTPREAYSTAELGRLLQTPRETLSAVRLGPSLEKMLLVRWKQQKYPIGRALQDVGIRPPNLEVWLAYVRTLDYDNSYAIFATAGKFEVIAIAGAIGLALRSKNNLMAEAGKNMQIAQNKEWLNIDGKGLFKTYDQLFQDLKLNDAGKNLFASPLWTVWINYLKFADKASAKNTMMTILKAHFNEEELLGIAEEAEKVDSTKSIASFVKKHYFGEYRYPVSAQNVPKSSA</sequence>
<organism evidence="3">
    <name type="scientific">Plasmopara viticola</name>
    <name type="common">Downy mildew of grapevine</name>
    <name type="synonym">Botrytis viticola</name>
    <dbReference type="NCBI Taxonomy" id="143451"/>
    <lineage>
        <taxon>Eukaryota</taxon>
        <taxon>Sar</taxon>
        <taxon>Stramenopiles</taxon>
        <taxon>Oomycota</taxon>
        <taxon>Peronosporomycetes</taxon>
        <taxon>Peronosporales</taxon>
        <taxon>Peronosporaceae</taxon>
        <taxon>Plasmopara</taxon>
    </lineage>
</organism>
<feature type="region of interest" description="Disordered" evidence="1">
    <location>
        <begin position="49"/>
        <end position="70"/>
    </location>
</feature>
<feature type="chain" id="PRO_5025012412" evidence="2">
    <location>
        <begin position="31"/>
        <end position="486"/>
    </location>
</feature>